<evidence type="ECO:0000313" key="7">
    <source>
        <dbReference type="Proteomes" id="UP000267464"/>
    </source>
</evidence>
<dbReference type="GO" id="GO:0032259">
    <property type="term" value="P:methylation"/>
    <property type="evidence" value="ECO:0007669"/>
    <property type="project" value="UniProtKB-KW"/>
</dbReference>
<keyword evidence="1 6" id="KW-0489">Methyltransferase</keyword>
<keyword evidence="7" id="KW-1185">Reference proteome</keyword>
<dbReference type="PANTHER" id="PTHR13610">
    <property type="entry name" value="METHYLTRANSFERASE DOMAIN-CONTAINING PROTEIN"/>
    <property type="match status" value="1"/>
</dbReference>
<comment type="caution">
    <text evidence="6">The sequence shown here is derived from an EMBL/GenBank/DDBJ whole genome shotgun (WGS) entry which is preliminary data.</text>
</comment>
<evidence type="ECO:0000256" key="2">
    <source>
        <dbReference type="ARBA" id="ARBA00022679"/>
    </source>
</evidence>
<keyword evidence="3" id="KW-0949">S-adenosyl-L-methionine</keyword>
<evidence type="ECO:0000313" key="6">
    <source>
        <dbReference type="EMBL" id="RQP23043.1"/>
    </source>
</evidence>
<evidence type="ECO:0000256" key="1">
    <source>
        <dbReference type="ARBA" id="ARBA00022603"/>
    </source>
</evidence>
<dbReference type="CDD" id="cd02440">
    <property type="entry name" value="AdoMet_MTases"/>
    <property type="match status" value="1"/>
</dbReference>
<reference evidence="6 7" key="2">
    <citation type="submission" date="2018-12" db="EMBL/GenBank/DDBJ databases">
        <title>Rhizobacter gummiphilus sp. nov., a rubber-degrading bacterium isolated from the soil of a botanical garden in Japan.</title>
        <authorList>
            <person name="Shunsuke S.S."/>
        </authorList>
    </citation>
    <scope>NUCLEOTIDE SEQUENCE [LARGE SCALE GENOMIC DNA]</scope>
    <source>
        <strain evidence="6 7">S-16</strain>
    </source>
</reference>
<keyword evidence="2 6" id="KW-0808">Transferase</keyword>
<evidence type="ECO:0000259" key="5">
    <source>
        <dbReference type="Pfam" id="PF13649"/>
    </source>
</evidence>
<feature type="compositionally biased region" description="Basic and acidic residues" evidence="4">
    <location>
        <begin position="409"/>
        <end position="461"/>
    </location>
</feature>
<sequence>MAERTTPAASPPDWLRHAVRGVLEKSPGYHQMPVEQRRSLAQAMVKVSAIAAGLIAEECDAEAAVPAAHATALEAPARQPLARAQDAPPFGTSADRVAGITRNVLNAVSFPRFVTDLINGVFKSMLDSSAQQMQMYVQLLNNVSASAEGFERSQFSTGAIRQWVADHFPDQIEYDLPETEPGDDPPDPEEVANIRLRLKPNASMPGAEELRTVLGMGPDESVDASNPEQLVPLARRQIARQRQQMLATMVMMGMQRIVIDSGRINASMRFHIDTRSAASEDRGSQFGMQNRVKAAGSFGFGPWGASAEVENTISYVSTQRSQNTEEINTDLNLDSSVELVFKTDYLPLERLAGGPQLERIKVNTLNPDAEAKAVSDARATRDKASRDAEAKRSDAIAKVAPPELSPGKPGDKGTAEDADKARKDAAKKKDEPAAKKKDEGGAETKKKDDTTAAKKKDDPAKKTPATAAALEADGQAVHPDVVFIPTPPESIDAVLSLAAPRPGETLVDLGCGDGRILVEAARRCGCRAIGYDIDPQRVQEARSRIAAAGLTDRVRVEQRDMFSVDLSAADVVVLYLLPQLNERLIPQLRRMHPGARVVSHDFAIESLQPDRVVQDYLPRLDVVKTYFLFTAPLRPAQARARHEWAESARLPWEA</sequence>
<dbReference type="AlphaFoldDB" id="A0A3N7HN51"/>
<feature type="region of interest" description="Disordered" evidence="4">
    <location>
        <begin position="371"/>
        <end position="467"/>
    </location>
</feature>
<protein>
    <submittedName>
        <fullName evidence="6">Class I SAM-dependent methyltransferase</fullName>
    </submittedName>
</protein>
<dbReference type="EMBL" id="QUSW01000005">
    <property type="protein sequence ID" value="RQP23043.1"/>
    <property type="molecule type" value="Genomic_DNA"/>
</dbReference>
<gene>
    <name evidence="6" type="ORF">DZC73_18115</name>
</gene>
<dbReference type="Gene3D" id="3.40.50.150">
    <property type="entry name" value="Vaccinia Virus protein VP39"/>
    <property type="match status" value="1"/>
</dbReference>
<reference evidence="6 7" key="1">
    <citation type="submission" date="2018-08" db="EMBL/GenBank/DDBJ databases">
        <authorList>
            <person name="Khan S.A."/>
            <person name="Jeon C.O."/>
            <person name="Chun B.H."/>
            <person name="Jeong S.E."/>
        </authorList>
    </citation>
    <scope>NUCLEOTIDE SEQUENCE [LARGE SCALE GENOMIC DNA]</scope>
    <source>
        <strain evidence="6 7">S-16</strain>
    </source>
</reference>
<dbReference type="PANTHER" id="PTHR13610:SF11">
    <property type="entry name" value="METHYLTRANSFERASE DOMAIN-CONTAINING PROTEIN"/>
    <property type="match status" value="1"/>
</dbReference>
<dbReference type="InterPro" id="IPR029063">
    <property type="entry name" value="SAM-dependent_MTases_sf"/>
</dbReference>
<feature type="compositionally biased region" description="Basic and acidic residues" evidence="4">
    <location>
        <begin position="371"/>
        <end position="395"/>
    </location>
</feature>
<proteinExistence type="predicted"/>
<feature type="domain" description="Methyltransferase" evidence="5">
    <location>
        <begin position="507"/>
        <end position="581"/>
    </location>
</feature>
<dbReference type="RefSeq" id="WP_124541787.1">
    <property type="nucleotide sequence ID" value="NZ_QUSW01000005.1"/>
</dbReference>
<evidence type="ECO:0000256" key="4">
    <source>
        <dbReference type="SAM" id="MobiDB-lite"/>
    </source>
</evidence>
<accession>A0A3N7HN51</accession>
<dbReference type="Pfam" id="PF13649">
    <property type="entry name" value="Methyltransf_25"/>
    <property type="match status" value="1"/>
</dbReference>
<evidence type="ECO:0000256" key="3">
    <source>
        <dbReference type="ARBA" id="ARBA00022691"/>
    </source>
</evidence>
<dbReference type="InterPro" id="IPR026170">
    <property type="entry name" value="FAM173A/B"/>
</dbReference>
<dbReference type="InterPro" id="IPR041698">
    <property type="entry name" value="Methyltransf_25"/>
</dbReference>
<dbReference type="OrthoDB" id="281208at2"/>
<organism evidence="6 7">
    <name type="scientific">Piscinibacter terrae</name>
    <dbReference type="NCBI Taxonomy" id="2496871"/>
    <lineage>
        <taxon>Bacteria</taxon>
        <taxon>Pseudomonadati</taxon>
        <taxon>Pseudomonadota</taxon>
        <taxon>Betaproteobacteria</taxon>
        <taxon>Burkholderiales</taxon>
        <taxon>Sphaerotilaceae</taxon>
        <taxon>Piscinibacter</taxon>
    </lineage>
</organism>
<dbReference type="Proteomes" id="UP000267464">
    <property type="component" value="Unassembled WGS sequence"/>
</dbReference>
<dbReference type="SUPFAM" id="SSF53335">
    <property type="entry name" value="S-adenosyl-L-methionine-dependent methyltransferases"/>
    <property type="match status" value="1"/>
</dbReference>
<name>A0A3N7HN51_9BURK</name>
<dbReference type="GO" id="GO:0016279">
    <property type="term" value="F:protein-lysine N-methyltransferase activity"/>
    <property type="evidence" value="ECO:0007669"/>
    <property type="project" value="InterPro"/>
</dbReference>